<keyword evidence="2" id="KW-0812">Transmembrane</keyword>
<accession>A0A7I8XE71</accession>
<dbReference type="Proteomes" id="UP000659654">
    <property type="component" value="Unassembled WGS sequence"/>
</dbReference>
<evidence type="ECO:0000313" key="5">
    <source>
        <dbReference type="Proteomes" id="UP000659654"/>
    </source>
</evidence>
<keyword evidence="2" id="KW-1133">Transmembrane helix</keyword>
<feature type="chain" id="PRO_5036204523" evidence="3">
    <location>
        <begin position="17"/>
        <end position="242"/>
    </location>
</feature>
<keyword evidence="3" id="KW-0732">Signal</keyword>
<evidence type="ECO:0000256" key="1">
    <source>
        <dbReference type="SAM" id="MobiDB-lite"/>
    </source>
</evidence>
<organism evidence="4 5">
    <name type="scientific">Bursaphelenchus xylophilus</name>
    <name type="common">Pinewood nematode worm</name>
    <name type="synonym">Aphelenchoides xylophilus</name>
    <dbReference type="NCBI Taxonomy" id="6326"/>
    <lineage>
        <taxon>Eukaryota</taxon>
        <taxon>Metazoa</taxon>
        <taxon>Ecdysozoa</taxon>
        <taxon>Nematoda</taxon>
        <taxon>Chromadorea</taxon>
        <taxon>Rhabditida</taxon>
        <taxon>Tylenchina</taxon>
        <taxon>Tylenchomorpha</taxon>
        <taxon>Aphelenchoidea</taxon>
        <taxon>Aphelenchoididae</taxon>
        <taxon>Bursaphelenchus</taxon>
    </lineage>
</organism>
<dbReference type="Proteomes" id="UP000582659">
    <property type="component" value="Unassembled WGS sequence"/>
</dbReference>
<sequence>MHRILILCLTFWTASSSTLLIPCGLDWRVKELWGQVVGEFRCVHNNFMVKRHDAGTKEPIMFTLDASEEECPRRLGQTIQVRIRDQILFKMARVNHHMWELENEFGRHIIMGNHIGVILRDTSVTIMARENFTLSHNFQLVEKQVFDFDIRVRFPACKTIISVPIGIFAAQESDNYRMLIVCLILTGVAIIAISFFVCMLMCCCNNQKPPVQVSESTEDPESVVTTSERSSKSSKKCSKTST</sequence>
<protein>
    <submittedName>
        <fullName evidence="4">(pine wood nematode) hypothetical protein</fullName>
    </submittedName>
</protein>
<feature type="compositionally biased region" description="Basic residues" evidence="1">
    <location>
        <begin position="232"/>
        <end position="242"/>
    </location>
</feature>
<feature type="region of interest" description="Disordered" evidence="1">
    <location>
        <begin position="209"/>
        <end position="242"/>
    </location>
</feature>
<keyword evidence="2" id="KW-0472">Membrane</keyword>
<dbReference type="AlphaFoldDB" id="A0A7I8XE71"/>
<feature type="signal peptide" evidence="3">
    <location>
        <begin position="1"/>
        <end position="16"/>
    </location>
</feature>
<evidence type="ECO:0000313" key="4">
    <source>
        <dbReference type="EMBL" id="CAD5224279.1"/>
    </source>
</evidence>
<evidence type="ECO:0000256" key="3">
    <source>
        <dbReference type="SAM" id="SignalP"/>
    </source>
</evidence>
<keyword evidence="5" id="KW-1185">Reference proteome</keyword>
<dbReference type="SMR" id="A0A7I8XE71"/>
<proteinExistence type="predicted"/>
<comment type="caution">
    <text evidence="4">The sequence shown here is derived from an EMBL/GenBank/DDBJ whole genome shotgun (WGS) entry which is preliminary data.</text>
</comment>
<gene>
    <name evidence="4" type="ORF">BXYJ_LOCUS7964</name>
</gene>
<feature type="transmembrane region" description="Helical" evidence="2">
    <location>
        <begin position="178"/>
        <end position="202"/>
    </location>
</feature>
<dbReference type="EMBL" id="CAJFCV020000004">
    <property type="protein sequence ID" value="CAG9113040.1"/>
    <property type="molecule type" value="Genomic_DNA"/>
</dbReference>
<reference evidence="4" key="1">
    <citation type="submission" date="2020-09" db="EMBL/GenBank/DDBJ databases">
        <authorList>
            <person name="Kikuchi T."/>
        </authorList>
    </citation>
    <scope>NUCLEOTIDE SEQUENCE</scope>
    <source>
        <strain evidence="4">Ka4C1</strain>
    </source>
</reference>
<evidence type="ECO:0000256" key="2">
    <source>
        <dbReference type="SAM" id="Phobius"/>
    </source>
</evidence>
<dbReference type="EMBL" id="CAJFDI010000004">
    <property type="protein sequence ID" value="CAD5224279.1"/>
    <property type="molecule type" value="Genomic_DNA"/>
</dbReference>
<name>A0A7I8XE71_BURXY</name>